<sequence length="195" mass="22440">MIQEVARREFVASGYHAVSVRNLARKAGLSLSVLYHYYSSKQELLYDLLIDVVDDFYCLLRCRPDEMGNDTGPVRQLMALVESTVEYRAYLPEESLLLIREMRNLESPYTEFLKERRREAVAIYATAIDRGVEAGVFTTPYPADARRAIFAMLDAIPNWYRRTGDVTVDMLIKRYQRLALAAVEHNGSFDNVEDL</sequence>
<dbReference type="PANTHER" id="PTHR30055:SF237">
    <property type="entry name" value="TRANSCRIPTIONAL REPRESSOR MCE3R"/>
    <property type="match status" value="1"/>
</dbReference>
<gene>
    <name evidence="4" type="ORF">GWR20_11175</name>
</gene>
<dbReference type="GO" id="GO:0000976">
    <property type="term" value="F:transcription cis-regulatory region binding"/>
    <property type="evidence" value="ECO:0007669"/>
    <property type="project" value="TreeGrafter"/>
</dbReference>
<evidence type="ECO:0000259" key="3">
    <source>
        <dbReference type="PROSITE" id="PS50977"/>
    </source>
</evidence>
<dbReference type="Pfam" id="PF17932">
    <property type="entry name" value="TetR_C_24"/>
    <property type="match status" value="1"/>
</dbReference>
<dbReference type="InterPro" id="IPR001647">
    <property type="entry name" value="HTH_TetR"/>
</dbReference>
<organism evidence="4 5">
    <name type="scientific">Mycolicibacter kumamotonensis</name>
    <dbReference type="NCBI Taxonomy" id="354243"/>
    <lineage>
        <taxon>Bacteria</taxon>
        <taxon>Bacillati</taxon>
        <taxon>Actinomycetota</taxon>
        <taxon>Actinomycetes</taxon>
        <taxon>Mycobacteriales</taxon>
        <taxon>Mycobacteriaceae</taxon>
        <taxon>Mycolicibacter</taxon>
    </lineage>
</organism>
<dbReference type="PANTHER" id="PTHR30055">
    <property type="entry name" value="HTH-TYPE TRANSCRIPTIONAL REGULATOR RUTR"/>
    <property type="match status" value="1"/>
</dbReference>
<dbReference type="InterPro" id="IPR009057">
    <property type="entry name" value="Homeodomain-like_sf"/>
</dbReference>
<evidence type="ECO:0000256" key="2">
    <source>
        <dbReference type="PROSITE-ProRule" id="PRU00335"/>
    </source>
</evidence>
<evidence type="ECO:0000313" key="4">
    <source>
        <dbReference type="EMBL" id="NDJ89714.1"/>
    </source>
</evidence>
<dbReference type="EMBL" id="JAACYR010000032">
    <property type="protein sequence ID" value="NDJ89714.1"/>
    <property type="molecule type" value="Genomic_DNA"/>
</dbReference>
<evidence type="ECO:0000313" key="5">
    <source>
        <dbReference type="Proteomes" id="UP000466523"/>
    </source>
</evidence>
<feature type="DNA-binding region" description="H-T-H motif" evidence="2">
    <location>
        <begin position="19"/>
        <end position="38"/>
    </location>
</feature>
<dbReference type="Proteomes" id="UP000466523">
    <property type="component" value="Unassembled WGS sequence"/>
</dbReference>
<protein>
    <submittedName>
        <fullName evidence="4">TetR/AcrR family transcriptional regulator</fullName>
    </submittedName>
</protein>
<dbReference type="InterPro" id="IPR036271">
    <property type="entry name" value="Tet_transcr_reg_TetR-rel_C_sf"/>
</dbReference>
<dbReference type="Gene3D" id="1.10.10.60">
    <property type="entry name" value="Homeodomain-like"/>
    <property type="match status" value="1"/>
</dbReference>
<keyword evidence="1 2" id="KW-0238">DNA-binding</keyword>
<evidence type="ECO:0000256" key="1">
    <source>
        <dbReference type="ARBA" id="ARBA00023125"/>
    </source>
</evidence>
<proteinExistence type="predicted"/>
<dbReference type="SUPFAM" id="SSF48498">
    <property type="entry name" value="Tetracyclin repressor-like, C-terminal domain"/>
    <property type="match status" value="1"/>
</dbReference>
<accession>A0A7K3LBI3</accession>
<dbReference type="GO" id="GO:0003700">
    <property type="term" value="F:DNA-binding transcription factor activity"/>
    <property type="evidence" value="ECO:0007669"/>
    <property type="project" value="TreeGrafter"/>
</dbReference>
<name>A0A7K3LBI3_9MYCO</name>
<dbReference type="InterPro" id="IPR050109">
    <property type="entry name" value="HTH-type_TetR-like_transc_reg"/>
</dbReference>
<comment type="caution">
    <text evidence="4">The sequence shown here is derived from an EMBL/GenBank/DDBJ whole genome shotgun (WGS) entry which is preliminary data.</text>
</comment>
<dbReference type="InterPro" id="IPR041490">
    <property type="entry name" value="KstR2_TetR_C"/>
</dbReference>
<dbReference type="AlphaFoldDB" id="A0A7K3LBI3"/>
<dbReference type="Pfam" id="PF00440">
    <property type="entry name" value="TetR_N"/>
    <property type="match status" value="1"/>
</dbReference>
<dbReference type="PRINTS" id="PR00455">
    <property type="entry name" value="HTHTETR"/>
</dbReference>
<dbReference type="Gene3D" id="1.10.357.10">
    <property type="entry name" value="Tetracycline Repressor, domain 2"/>
    <property type="match status" value="1"/>
</dbReference>
<reference evidence="4 5" key="1">
    <citation type="submission" date="2020-01" db="EMBL/GenBank/DDBJ databases">
        <authorList>
            <person name="Sanchez-Estrada R."/>
            <person name="Gonzalez-Y-Merchand J.A."/>
            <person name="Rivera-Gutierrez S."/>
        </authorList>
    </citation>
    <scope>NUCLEOTIDE SEQUENCE [LARGE SCALE GENOMIC DNA]</scope>
    <source>
        <strain evidence="4 5">CST 7247</strain>
    </source>
</reference>
<dbReference type="PROSITE" id="PS50977">
    <property type="entry name" value="HTH_TETR_2"/>
    <property type="match status" value="1"/>
</dbReference>
<dbReference type="SUPFAM" id="SSF46689">
    <property type="entry name" value="Homeodomain-like"/>
    <property type="match status" value="1"/>
</dbReference>
<feature type="domain" description="HTH tetR-type" evidence="3">
    <location>
        <begin position="1"/>
        <end position="56"/>
    </location>
</feature>
<dbReference type="RefSeq" id="WP_162112355.1">
    <property type="nucleotide sequence ID" value="NZ_JAACYR010000032.1"/>
</dbReference>